<dbReference type="NCBIfam" id="TIGR00566">
    <property type="entry name" value="trpG_papA"/>
    <property type="match status" value="1"/>
</dbReference>
<feature type="region of interest" description="Disordered" evidence="7">
    <location>
        <begin position="195"/>
        <end position="216"/>
    </location>
</feature>
<keyword evidence="3" id="KW-0315">Glutamine amidotransferase</keyword>
<dbReference type="PRINTS" id="PR00096">
    <property type="entry name" value="GATASE"/>
</dbReference>
<evidence type="ECO:0000256" key="1">
    <source>
        <dbReference type="ARBA" id="ARBA00005970"/>
    </source>
</evidence>
<dbReference type="EMBL" id="MF541667">
    <property type="protein sequence ID" value="ATU31820.1"/>
    <property type="molecule type" value="Genomic_DNA"/>
</dbReference>
<dbReference type="PANTHER" id="PTHR43418:SF4">
    <property type="entry name" value="MULTIFUNCTIONAL TRYPTOPHAN BIOSYNTHESIS PROTEIN"/>
    <property type="match status" value="1"/>
</dbReference>
<feature type="compositionally biased region" description="Low complexity" evidence="7">
    <location>
        <begin position="195"/>
        <end position="210"/>
    </location>
</feature>
<dbReference type="Pfam" id="PF00117">
    <property type="entry name" value="GATase"/>
    <property type="match status" value="1"/>
</dbReference>
<evidence type="ECO:0000259" key="8">
    <source>
        <dbReference type="Pfam" id="PF00117"/>
    </source>
</evidence>
<evidence type="ECO:0000256" key="4">
    <source>
        <dbReference type="ARBA" id="ARBA00052789"/>
    </source>
</evidence>
<name>A0A2D3E347_9ACTN</name>
<dbReference type="PRINTS" id="PR00097">
    <property type="entry name" value="ANTSNTHASEII"/>
</dbReference>
<reference evidence="9" key="1">
    <citation type="journal article" date="2017" name="J. Nat. Prod.">
        <title>Genomics-Driven Discovery of Chlorinated Cyclic Hexapeptides Ulleungmycins A and B from a Streptomyces Species.</title>
        <authorList>
            <person name="Son S."/>
            <person name="Hong Y.S."/>
            <person name="Jang M."/>
            <person name="Heo K.T."/>
            <person name="Lee B."/>
            <person name="Jang J.P."/>
            <person name="Kim J.W."/>
            <person name="Ryoo I.J."/>
            <person name="Kim W.G."/>
            <person name="Ko S.K."/>
            <person name="Kim B.Y."/>
            <person name="Jang J.H."/>
            <person name="Ahn J.S."/>
        </authorList>
    </citation>
    <scope>NUCLEOTIDE SEQUENCE</scope>
    <source>
        <strain evidence="9">KCB13F003</strain>
    </source>
</reference>
<evidence type="ECO:0000256" key="2">
    <source>
        <dbReference type="ARBA" id="ARBA00013139"/>
    </source>
</evidence>
<dbReference type="CDD" id="cd01743">
    <property type="entry name" value="GATase1_Anthranilate_Synthase"/>
    <property type="match status" value="1"/>
</dbReference>
<dbReference type="InterPro" id="IPR029062">
    <property type="entry name" value="Class_I_gatase-like"/>
</dbReference>
<dbReference type="PRINTS" id="PR00099">
    <property type="entry name" value="CPSGATASE"/>
</dbReference>
<evidence type="ECO:0000256" key="5">
    <source>
        <dbReference type="ARBA" id="ARBA00072983"/>
    </source>
</evidence>
<sequence length="216" mass="22445">MRVLLVDAYDSFVHIIDQYLRTLGADTEVVRSHTRSPEELAATRPDAVVLGPGPGHPAESGHVELVRRFAGTVPVLGVCLGHQAIALAFGGRVAVAGHLLHGRTSTVRHDGAGVFTGLGSSTVATRYHSLIVSRPLPADLVETATSEDDGYVMGLRHRELAVEGVQFHPESIMTEGGAALFENFLAGAGPAPSPRSAYAAPSASTASAIPVRGTAA</sequence>
<dbReference type="GO" id="GO:0000162">
    <property type="term" value="P:L-tryptophan biosynthetic process"/>
    <property type="evidence" value="ECO:0007669"/>
    <property type="project" value="TreeGrafter"/>
</dbReference>
<comment type="similarity">
    <text evidence="1">In the C-terminal section; belongs to the anthranilate synthase component I family.</text>
</comment>
<dbReference type="FunFam" id="3.40.50.880:FF:000003">
    <property type="entry name" value="Anthranilate synthase component II"/>
    <property type="match status" value="1"/>
</dbReference>
<comment type="catalytic activity">
    <reaction evidence="4">
        <text>chorismate + L-glutamine = 4-amino-4-deoxychorismate + L-glutamate</text>
        <dbReference type="Rhea" id="RHEA:11672"/>
        <dbReference type="ChEBI" id="CHEBI:29748"/>
        <dbReference type="ChEBI" id="CHEBI:29985"/>
        <dbReference type="ChEBI" id="CHEBI:58359"/>
        <dbReference type="ChEBI" id="CHEBI:58406"/>
        <dbReference type="EC" id="2.6.1.85"/>
    </reaction>
    <physiologicalReaction direction="left-to-right" evidence="4">
        <dbReference type="Rhea" id="RHEA:11673"/>
    </physiologicalReaction>
</comment>
<dbReference type="InterPro" id="IPR017926">
    <property type="entry name" value="GATASE"/>
</dbReference>
<organism evidence="9">
    <name type="scientific">Streptomyces sp. KCB13F003</name>
    <dbReference type="NCBI Taxonomy" id="2052824"/>
    <lineage>
        <taxon>Bacteria</taxon>
        <taxon>Bacillati</taxon>
        <taxon>Actinomycetota</taxon>
        <taxon>Actinomycetes</taxon>
        <taxon>Kitasatosporales</taxon>
        <taxon>Streptomycetaceae</taxon>
        <taxon>Streptomyces</taxon>
    </lineage>
</organism>
<evidence type="ECO:0000256" key="7">
    <source>
        <dbReference type="SAM" id="MobiDB-lite"/>
    </source>
</evidence>
<keyword evidence="9" id="KW-0032">Aminotransferase</keyword>
<protein>
    <recommendedName>
        <fullName evidence="5">Aminodeoxychorismate synthase</fullName>
        <ecNumber evidence="2">2.6.1.85</ecNumber>
    </recommendedName>
    <alternativeName>
        <fullName evidence="6">4-amino-4-deoxychorismate synthase</fullName>
    </alternativeName>
</protein>
<dbReference type="SUPFAM" id="SSF52317">
    <property type="entry name" value="Class I glutamine amidotransferase-like"/>
    <property type="match status" value="1"/>
</dbReference>
<dbReference type="InterPro" id="IPR050472">
    <property type="entry name" value="Anth_synth/Amidotransfase"/>
</dbReference>
<evidence type="ECO:0000256" key="6">
    <source>
        <dbReference type="ARBA" id="ARBA00083979"/>
    </source>
</evidence>
<proteinExistence type="inferred from homology"/>
<dbReference type="GO" id="GO:0004049">
    <property type="term" value="F:anthranilate synthase activity"/>
    <property type="evidence" value="ECO:0007669"/>
    <property type="project" value="TreeGrafter"/>
</dbReference>
<evidence type="ECO:0000313" key="9">
    <source>
        <dbReference type="EMBL" id="ATU31820.1"/>
    </source>
</evidence>
<dbReference type="EC" id="2.6.1.85" evidence="2"/>
<dbReference type="PROSITE" id="PS51273">
    <property type="entry name" value="GATASE_TYPE_1"/>
    <property type="match status" value="1"/>
</dbReference>
<keyword evidence="9" id="KW-0808">Transferase</keyword>
<feature type="domain" description="Glutamine amidotransferase" evidence="8">
    <location>
        <begin position="4"/>
        <end position="185"/>
    </location>
</feature>
<accession>A0A2D3E347</accession>
<gene>
    <name evidence="9" type="primary">ulm32</name>
</gene>
<dbReference type="InterPro" id="IPR006221">
    <property type="entry name" value="TrpG/PapA_dom"/>
</dbReference>
<dbReference type="PANTHER" id="PTHR43418">
    <property type="entry name" value="MULTIFUNCTIONAL TRYPTOPHAN BIOSYNTHESIS PROTEIN-RELATED"/>
    <property type="match status" value="1"/>
</dbReference>
<dbReference type="Gene3D" id="3.40.50.880">
    <property type="match status" value="1"/>
</dbReference>
<dbReference type="AlphaFoldDB" id="A0A2D3E347"/>
<dbReference type="GO" id="GO:0046820">
    <property type="term" value="F:4-amino-4-deoxychorismate synthase activity"/>
    <property type="evidence" value="ECO:0007669"/>
    <property type="project" value="UniProtKB-EC"/>
</dbReference>
<dbReference type="GO" id="GO:0005829">
    <property type="term" value="C:cytosol"/>
    <property type="evidence" value="ECO:0007669"/>
    <property type="project" value="TreeGrafter"/>
</dbReference>
<evidence type="ECO:0000256" key="3">
    <source>
        <dbReference type="ARBA" id="ARBA00022962"/>
    </source>
</evidence>